<evidence type="ECO:0008006" key="4">
    <source>
        <dbReference type="Google" id="ProtNLM"/>
    </source>
</evidence>
<sequence length="90" mass="10712">MLANDTQKETLLDNMKLSELKVGHFSGLALFVMGCIFFPFAMPFVGIVILWFAWLKHKDRLDRERWAIQREQQRAEWDAACAERIRENRR</sequence>
<keyword evidence="1" id="KW-0472">Membrane</keyword>
<keyword evidence="1" id="KW-0812">Transmembrane</keyword>
<dbReference type="EMBL" id="JAPZLR010000002">
    <property type="protein sequence ID" value="MCZ7936642.1"/>
    <property type="molecule type" value="Genomic_DNA"/>
</dbReference>
<reference evidence="2" key="1">
    <citation type="submission" date="2022-12" db="EMBL/GenBank/DDBJ databases">
        <title>Draft genome sequences of 22 rhizogenic Agrobacterium biovar 1 strains, the causative agent of hairy root disease.</title>
        <authorList>
            <person name="Kim N."/>
            <person name="Vargas P."/>
            <person name="Rediers H."/>
        </authorList>
    </citation>
    <scope>NUCLEOTIDE SEQUENCE</scope>
    <source>
        <strain evidence="2">ST15.13.006</strain>
    </source>
</reference>
<evidence type="ECO:0000313" key="2">
    <source>
        <dbReference type="EMBL" id="MCZ7936642.1"/>
    </source>
</evidence>
<organism evidence="2 3">
    <name type="scientific">Agrobacterium salinitolerans</name>
    <dbReference type="NCBI Taxonomy" id="1183413"/>
    <lineage>
        <taxon>Bacteria</taxon>
        <taxon>Pseudomonadati</taxon>
        <taxon>Pseudomonadota</taxon>
        <taxon>Alphaproteobacteria</taxon>
        <taxon>Hyphomicrobiales</taxon>
        <taxon>Rhizobiaceae</taxon>
        <taxon>Rhizobium/Agrobacterium group</taxon>
        <taxon>Agrobacterium</taxon>
    </lineage>
</organism>
<name>A0A9X3KKV3_9HYPH</name>
<keyword evidence="1" id="KW-1133">Transmembrane helix</keyword>
<gene>
    <name evidence="2" type="ORF">O9X88_03725</name>
</gene>
<comment type="caution">
    <text evidence="2">The sequence shown here is derived from an EMBL/GenBank/DDBJ whole genome shotgun (WGS) entry which is preliminary data.</text>
</comment>
<accession>A0A9X3KKV3</accession>
<proteinExistence type="predicted"/>
<evidence type="ECO:0000313" key="3">
    <source>
        <dbReference type="Proteomes" id="UP001151018"/>
    </source>
</evidence>
<dbReference type="Proteomes" id="UP001151018">
    <property type="component" value="Unassembled WGS sequence"/>
</dbReference>
<protein>
    <recommendedName>
        <fullName evidence="4">Transmembrane protein</fullName>
    </recommendedName>
</protein>
<dbReference type="AlphaFoldDB" id="A0A9X3KKV3"/>
<feature type="transmembrane region" description="Helical" evidence="1">
    <location>
        <begin position="28"/>
        <end position="55"/>
    </location>
</feature>
<dbReference type="RefSeq" id="WP_269834610.1">
    <property type="nucleotide sequence ID" value="NZ_JAPZLR010000002.1"/>
</dbReference>
<evidence type="ECO:0000256" key="1">
    <source>
        <dbReference type="SAM" id="Phobius"/>
    </source>
</evidence>